<gene>
    <name evidence="10" type="ORF">HPP92_026808</name>
</gene>
<evidence type="ECO:0000256" key="5">
    <source>
        <dbReference type="ARBA" id="ARBA00023163"/>
    </source>
</evidence>
<proteinExistence type="predicted"/>
<feature type="domain" description="HTH myb-type" evidence="9">
    <location>
        <begin position="109"/>
        <end position="163"/>
    </location>
</feature>
<evidence type="ECO:0000256" key="1">
    <source>
        <dbReference type="ARBA" id="ARBA00004123"/>
    </source>
</evidence>
<dbReference type="SUPFAM" id="SSF46689">
    <property type="entry name" value="Homeodomain-like"/>
    <property type="match status" value="1"/>
</dbReference>
<dbReference type="InterPro" id="IPR050560">
    <property type="entry name" value="MYB_TF"/>
</dbReference>
<evidence type="ECO:0000259" key="9">
    <source>
        <dbReference type="PROSITE" id="PS51294"/>
    </source>
</evidence>
<keyword evidence="6" id="KW-0539">Nucleus</keyword>
<feature type="domain" description="Myb-like" evidence="8">
    <location>
        <begin position="109"/>
        <end position="159"/>
    </location>
</feature>
<dbReference type="InterPro" id="IPR017930">
    <property type="entry name" value="Myb_dom"/>
</dbReference>
<keyword evidence="4" id="KW-0238">DNA-binding</keyword>
<keyword evidence="5" id="KW-0804">Transcription</keyword>
<evidence type="ECO:0000256" key="7">
    <source>
        <dbReference type="SAM" id="MobiDB-lite"/>
    </source>
</evidence>
<dbReference type="AlphaFoldDB" id="A0A835PBP0"/>
<sequence length="318" mass="35599">MGFSPISLSSDQRDGSGNGAGVLLEHRKDCGFESFSGGKGYYGSGKKHQSEDAEGREQHCARGHWRPAEDAKLIELVALFGPQNWNLIAEKLNGRTGKSCRLRWFNQLDPRINRQAFTEEEEERLLSVHKLLGNKWALISRLFPGRTDNAVKNHWHVIMARRQREQYDVAYRRRKTCCSASRTSPQIFHKMKGMKTTIKKASNNDCTFASRGGFPLPVFPTHYTKLSGPLQQQAFPNEGSDGELVGGKCRFNERSGDRCSGFSSRTLLRGTHRSVSSSPNSEAFASESVVNGFTFGVRDQDREKMSLPFIDFLGVGTS</sequence>
<dbReference type="FunFam" id="1.10.10.60:FF:000060">
    <property type="entry name" value="MYB transcription factor"/>
    <property type="match status" value="1"/>
</dbReference>
<dbReference type="CDD" id="cd00167">
    <property type="entry name" value="SANT"/>
    <property type="match status" value="2"/>
</dbReference>
<keyword evidence="2" id="KW-0677">Repeat</keyword>
<dbReference type="OrthoDB" id="1924968at2759"/>
<dbReference type="Gene3D" id="1.10.10.60">
    <property type="entry name" value="Homeodomain-like"/>
    <property type="match status" value="2"/>
</dbReference>
<evidence type="ECO:0000256" key="3">
    <source>
        <dbReference type="ARBA" id="ARBA00023015"/>
    </source>
</evidence>
<evidence type="ECO:0000313" key="10">
    <source>
        <dbReference type="EMBL" id="KAG0450710.1"/>
    </source>
</evidence>
<feature type="compositionally biased region" description="Polar residues" evidence="7">
    <location>
        <begin position="1"/>
        <end position="10"/>
    </location>
</feature>
<feature type="region of interest" description="Disordered" evidence="7">
    <location>
        <begin position="1"/>
        <end position="22"/>
    </location>
</feature>
<organism evidence="10 11">
    <name type="scientific">Vanilla planifolia</name>
    <name type="common">Vanilla</name>
    <dbReference type="NCBI Taxonomy" id="51239"/>
    <lineage>
        <taxon>Eukaryota</taxon>
        <taxon>Viridiplantae</taxon>
        <taxon>Streptophyta</taxon>
        <taxon>Embryophyta</taxon>
        <taxon>Tracheophyta</taxon>
        <taxon>Spermatophyta</taxon>
        <taxon>Magnoliopsida</taxon>
        <taxon>Liliopsida</taxon>
        <taxon>Asparagales</taxon>
        <taxon>Orchidaceae</taxon>
        <taxon>Vanilloideae</taxon>
        <taxon>Vanilleae</taxon>
        <taxon>Vanilla</taxon>
    </lineage>
</organism>
<dbReference type="SMART" id="SM00717">
    <property type="entry name" value="SANT"/>
    <property type="match status" value="2"/>
</dbReference>
<feature type="region of interest" description="Disordered" evidence="7">
    <location>
        <begin position="43"/>
        <end position="62"/>
    </location>
</feature>
<dbReference type="PANTHER" id="PTHR45614:SF259">
    <property type="entry name" value="MYB DOMAIN PROTEIN 89-RELATED"/>
    <property type="match status" value="1"/>
</dbReference>
<evidence type="ECO:0000256" key="4">
    <source>
        <dbReference type="ARBA" id="ARBA00023125"/>
    </source>
</evidence>
<dbReference type="Proteomes" id="UP000636800">
    <property type="component" value="Unassembled WGS sequence"/>
</dbReference>
<feature type="domain" description="HTH myb-type" evidence="9">
    <location>
        <begin position="57"/>
        <end position="108"/>
    </location>
</feature>
<evidence type="ECO:0000313" key="11">
    <source>
        <dbReference type="Proteomes" id="UP000636800"/>
    </source>
</evidence>
<evidence type="ECO:0000259" key="8">
    <source>
        <dbReference type="PROSITE" id="PS50090"/>
    </source>
</evidence>
<dbReference type="PROSITE" id="PS51294">
    <property type="entry name" value="HTH_MYB"/>
    <property type="match status" value="2"/>
</dbReference>
<dbReference type="Pfam" id="PF13921">
    <property type="entry name" value="Myb_DNA-bind_6"/>
    <property type="match status" value="1"/>
</dbReference>
<protein>
    <submittedName>
        <fullName evidence="10">Uncharacterized protein</fullName>
    </submittedName>
</protein>
<accession>A0A835PBP0</accession>
<name>A0A835PBP0_VANPL</name>
<reference evidence="10 11" key="1">
    <citation type="journal article" date="2020" name="Nat. Food">
        <title>A phased Vanilla planifolia genome enables genetic improvement of flavour and production.</title>
        <authorList>
            <person name="Hasing T."/>
            <person name="Tang H."/>
            <person name="Brym M."/>
            <person name="Khazi F."/>
            <person name="Huang T."/>
            <person name="Chambers A.H."/>
        </authorList>
    </citation>
    <scope>NUCLEOTIDE SEQUENCE [LARGE SCALE GENOMIC DNA]</scope>
    <source>
        <tissue evidence="10">Leaf</tissue>
    </source>
</reference>
<evidence type="ECO:0000256" key="6">
    <source>
        <dbReference type="ARBA" id="ARBA00023242"/>
    </source>
</evidence>
<keyword evidence="3" id="KW-0805">Transcription regulation</keyword>
<dbReference type="GO" id="GO:0005634">
    <property type="term" value="C:nucleus"/>
    <property type="evidence" value="ECO:0007669"/>
    <property type="project" value="UniProtKB-SubCell"/>
</dbReference>
<comment type="caution">
    <text evidence="10">The sequence shown here is derived from an EMBL/GenBank/DDBJ whole genome shotgun (WGS) entry which is preliminary data.</text>
</comment>
<dbReference type="InterPro" id="IPR009057">
    <property type="entry name" value="Homeodomain-like_sf"/>
</dbReference>
<feature type="domain" description="Myb-like" evidence="8">
    <location>
        <begin position="57"/>
        <end position="108"/>
    </location>
</feature>
<evidence type="ECO:0000256" key="2">
    <source>
        <dbReference type="ARBA" id="ARBA00022737"/>
    </source>
</evidence>
<comment type="subcellular location">
    <subcellularLocation>
        <location evidence="1">Nucleus</location>
    </subcellularLocation>
</comment>
<dbReference type="GO" id="GO:0000981">
    <property type="term" value="F:DNA-binding transcription factor activity, RNA polymerase II-specific"/>
    <property type="evidence" value="ECO:0007669"/>
    <property type="project" value="TreeGrafter"/>
</dbReference>
<dbReference type="EMBL" id="JADCNL010000090">
    <property type="protein sequence ID" value="KAG0450710.1"/>
    <property type="molecule type" value="Genomic_DNA"/>
</dbReference>
<dbReference type="GO" id="GO:0000978">
    <property type="term" value="F:RNA polymerase II cis-regulatory region sequence-specific DNA binding"/>
    <property type="evidence" value="ECO:0007669"/>
    <property type="project" value="TreeGrafter"/>
</dbReference>
<dbReference type="InterPro" id="IPR001005">
    <property type="entry name" value="SANT/Myb"/>
</dbReference>
<dbReference type="PROSITE" id="PS50090">
    <property type="entry name" value="MYB_LIKE"/>
    <property type="match status" value="2"/>
</dbReference>
<keyword evidence="11" id="KW-1185">Reference proteome</keyword>
<feature type="compositionally biased region" description="Basic and acidic residues" evidence="7">
    <location>
        <begin position="48"/>
        <end position="62"/>
    </location>
</feature>
<dbReference type="PANTHER" id="PTHR45614">
    <property type="entry name" value="MYB PROTEIN-RELATED"/>
    <property type="match status" value="1"/>
</dbReference>